<protein>
    <submittedName>
        <fullName evidence="3">Anthranilate phosphoribosyltransferase</fullName>
    </submittedName>
</protein>
<sequence>AAGQLQAAEAVLQGGAHLAFFNQVLLNSAVRLQLAGRCESVEEGLYICKSILDNGAAWDLYKSWKNAMKSNKNSESAEAVTFK</sequence>
<dbReference type="Proteomes" id="UP001519887">
    <property type="component" value="Unassembled WGS sequence"/>
</dbReference>
<reference evidence="3 4" key="1">
    <citation type="submission" date="2021-07" db="EMBL/GenBank/DDBJ databases">
        <title>Paenibacillus radiodurans sp. nov., isolated from the southeastern edge of Tengger Desert.</title>
        <authorList>
            <person name="Zhang G."/>
        </authorList>
    </citation>
    <scope>NUCLEOTIDE SEQUENCE [LARGE SCALE GENOMIC DNA]</scope>
    <source>
        <strain evidence="3 4">CCM 7311</strain>
    </source>
</reference>
<evidence type="ECO:0000313" key="4">
    <source>
        <dbReference type="Proteomes" id="UP001519887"/>
    </source>
</evidence>
<accession>A0ABS7C3R9</accession>
<gene>
    <name evidence="3" type="ORF">K0U00_16150</name>
</gene>
<keyword evidence="1 3" id="KW-0328">Glycosyltransferase</keyword>
<feature type="non-terminal residue" evidence="3">
    <location>
        <position position="1"/>
    </location>
</feature>
<name>A0ABS7C3R9_9BACL</name>
<proteinExistence type="predicted"/>
<evidence type="ECO:0000313" key="3">
    <source>
        <dbReference type="EMBL" id="MBW7455557.1"/>
    </source>
</evidence>
<keyword evidence="2" id="KW-0808">Transferase</keyword>
<dbReference type="Gene3D" id="3.40.1030.10">
    <property type="entry name" value="Nucleoside phosphorylase/phosphoribosyltransferase catalytic domain"/>
    <property type="match status" value="1"/>
</dbReference>
<evidence type="ECO:0000256" key="2">
    <source>
        <dbReference type="ARBA" id="ARBA00022679"/>
    </source>
</evidence>
<dbReference type="SUPFAM" id="SSF52418">
    <property type="entry name" value="Nucleoside phosphorylase/phosphoribosyltransferase catalytic domain"/>
    <property type="match status" value="1"/>
</dbReference>
<keyword evidence="4" id="KW-1185">Reference proteome</keyword>
<comment type="caution">
    <text evidence="3">The sequence shown here is derived from an EMBL/GenBank/DDBJ whole genome shotgun (WGS) entry which is preliminary data.</text>
</comment>
<evidence type="ECO:0000256" key="1">
    <source>
        <dbReference type="ARBA" id="ARBA00022676"/>
    </source>
</evidence>
<dbReference type="InterPro" id="IPR035902">
    <property type="entry name" value="Nuc_phospho_transferase"/>
</dbReference>
<dbReference type="EMBL" id="JAHZIK010000386">
    <property type="protein sequence ID" value="MBW7455557.1"/>
    <property type="molecule type" value="Genomic_DNA"/>
</dbReference>
<organism evidence="3 4">
    <name type="scientific">Paenibacillus sepulcri</name>
    <dbReference type="NCBI Taxonomy" id="359917"/>
    <lineage>
        <taxon>Bacteria</taxon>
        <taxon>Bacillati</taxon>
        <taxon>Bacillota</taxon>
        <taxon>Bacilli</taxon>
        <taxon>Bacillales</taxon>
        <taxon>Paenibacillaceae</taxon>
        <taxon>Paenibacillus</taxon>
    </lineage>
</organism>
<dbReference type="GO" id="GO:0016757">
    <property type="term" value="F:glycosyltransferase activity"/>
    <property type="evidence" value="ECO:0007669"/>
    <property type="project" value="UniProtKB-KW"/>
</dbReference>